<name>A0ABT6WRD4_9ACTN</name>
<evidence type="ECO:0000256" key="1">
    <source>
        <dbReference type="ARBA" id="ARBA00023015"/>
    </source>
</evidence>
<dbReference type="PRINTS" id="PR00598">
    <property type="entry name" value="HTHMARR"/>
</dbReference>
<evidence type="ECO:0000256" key="3">
    <source>
        <dbReference type="ARBA" id="ARBA00023163"/>
    </source>
</evidence>
<dbReference type="InterPro" id="IPR036390">
    <property type="entry name" value="WH_DNA-bd_sf"/>
</dbReference>
<accession>A0ABT6WRD4</accession>
<dbReference type="PROSITE" id="PS50995">
    <property type="entry name" value="HTH_MARR_2"/>
    <property type="match status" value="1"/>
</dbReference>
<dbReference type="RefSeq" id="WP_282763335.1">
    <property type="nucleotide sequence ID" value="NZ_JASCTH010000019.1"/>
</dbReference>
<dbReference type="PANTHER" id="PTHR42756">
    <property type="entry name" value="TRANSCRIPTIONAL REGULATOR, MARR"/>
    <property type="match status" value="1"/>
</dbReference>
<dbReference type="EMBL" id="JASCTH010000019">
    <property type="protein sequence ID" value="MDI6102302.1"/>
    <property type="molecule type" value="Genomic_DNA"/>
</dbReference>
<proteinExistence type="predicted"/>
<evidence type="ECO:0000259" key="4">
    <source>
        <dbReference type="PROSITE" id="PS50995"/>
    </source>
</evidence>
<dbReference type="SUPFAM" id="SSF46785">
    <property type="entry name" value="Winged helix' DNA-binding domain"/>
    <property type="match status" value="1"/>
</dbReference>
<evidence type="ECO:0000313" key="6">
    <source>
        <dbReference type="Proteomes" id="UP001241758"/>
    </source>
</evidence>
<organism evidence="5 6">
    <name type="scientific">Actinoplanes sandaracinus</name>
    <dbReference type="NCBI Taxonomy" id="3045177"/>
    <lineage>
        <taxon>Bacteria</taxon>
        <taxon>Bacillati</taxon>
        <taxon>Actinomycetota</taxon>
        <taxon>Actinomycetes</taxon>
        <taxon>Micromonosporales</taxon>
        <taxon>Micromonosporaceae</taxon>
        <taxon>Actinoplanes</taxon>
    </lineage>
</organism>
<keyword evidence="1" id="KW-0805">Transcription regulation</keyword>
<dbReference type="InterPro" id="IPR036388">
    <property type="entry name" value="WH-like_DNA-bd_sf"/>
</dbReference>
<dbReference type="Proteomes" id="UP001241758">
    <property type="component" value="Unassembled WGS sequence"/>
</dbReference>
<evidence type="ECO:0000256" key="2">
    <source>
        <dbReference type="ARBA" id="ARBA00023125"/>
    </source>
</evidence>
<evidence type="ECO:0000313" key="5">
    <source>
        <dbReference type="EMBL" id="MDI6102302.1"/>
    </source>
</evidence>
<dbReference type="Pfam" id="PF01047">
    <property type="entry name" value="MarR"/>
    <property type="match status" value="1"/>
</dbReference>
<keyword evidence="6" id="KW-1185">Reference proteome</keyword>
<comment type="caution">
    <text evidence="5">The sequence shown here is derived from an EMBL/GenBank/DDBJ whole genome shotgun (WGS) entry which is preliminary data.</text>
</comment>
<keyword evidence="3" id="KW-0804">Transcription</keyword>
<reference evidence="5 6" key="1">
    <citation type="submission" date="2023-05" db="EMBL/GenBank/DDBJ databases">
        <title>Actinoplanes sp. NEAU-A12 genome sequencing.</title>
        <authorList>
            <person name="Wang Z.-S."/>
        </authorList>
    </citation>
    <scope>NUCLEOTIDE SEQUENCE [LARGE SCALE GENOMIC DNA]</scope>
    <source>
        <strain evidence="5 6">NEAU-A12</strain>
    </source>
</reference>
<dbReference type="InterPro" id="IPR000835">
    <property type="entry name" value="HTH_MarR-typ"/>
</dbReference>
<protein>
    <submittedName>
        <fullName evidence="5">MarR family transcriptional regulator</fullName>
    </submittedName>
</protein>
<gene>
    <name evidence="5" type="ORF">QLQ12_27155</name>
</gene>
<dbReference type="Gene3D" id="1.10.10.10">
    <property type="entry name" value="Winged helix-like DNA-binding domain superfamily/Winged helix DNA-binding domain"/>
    <property type="match status" value="1"/>
</dbReference>
<dbReference type="SMART" id="SM00347">
    <property type="entry name" value="HTH_MARR"/>
    <property type="match status" value="1"/>
</dbReference>
<keyword evidence="2" id="KW-0238">DNA-binding</keyword>
<feature type="domain" description="HTH marR-type" evidence="4">
    <location>
        <begin position="1"/>
        <end position="139"/>
    </location>
</feature>
<sequence length="149" mass="16338">MDFEEVLAANKALVKVARLYRTAQADLLGALGLHPGQDVLLWTLGRQPDGMLINEIATRLGVEQPTVTRSLSRLEAGGWFLREPVPGDRRATRITMTDKGRSIIPEIEAAWRALAETATAGLTPEQRTVLVDLLEKVRGNLLTVAGERD</sequence>
<dbReference type="PANTHER" id="PTHR42756:SF1">
    <property type="entry name" value="TRANSCRIPTIONAL REPRESSOR OF EMRAB OPERON"/>
    <property type="match status" value="1"/>
</dbReference>